<gene>
    <name evidence="6" type="primary">cpnA</name>
    <name evidence="6" type="ORF">EKD16_24495</name>
</gene>
<dbReference type="GO" id="GO:0016020">
    <property type="term" value="C:membrane"/>
    <property type="evidence" value="ECO:0007669"/>
    <property type="project" value="TreeGrafter"/>
</dbReference>
<dbReference type="KEGG" id="strr:EKD16_24495"/>
<dbReference type="SUPFAM" id="SSF51735">
    <property type="entry name" value="NAD(P)-binding Rossmann-fold domains"/>
    <property type="match status" value="1"/>
</dbReference>
<evidence type="ECO:0000256" key="5">
    <source>
        <dbReference type="SAM" id="MobiDB-lite"/>
    </source>
</evidence>
<dbReference type="PANTHER" id="PTHR43490:SF99">
    <property type="entry name" value="SHORT-CHAIN DEHYDROGENASE_REDUCTASE"/>
    <property type="match status" value="1"/>
</dbReference>
<keyword evidence="3 6" id="KW-0560">Oxidoreductase</keyword>
<comment type="similarity">
    <text evidence="1 4">Belongs to the short-chain dehydrogenases/reductases (SDR) family.</text>
</comment>
<evidence type="ECO:0000256" key="2">
    <source>
        <dbReference type="ARBA" id="ARBA00022857"/>
    </source>
</evidence>
<dbReference type="OrthoDB" id="9781117at2"/>
<organism evidence="6 7">
    <name type="scientific">Streptomonospora litoralis</name>
    <dbReference type="NCBI Taxonomy" id="2498135"/>
    <lineage>
        <taxon>Bacteria</taxon>
        <taxon>Bacillati</taxon>
        <taxon>Actinomycetota</taxon>
        <taxon>Actinomycetes</taxon>
        <taxon>Streptosporangiales</taxon>
        <taxon>Nocardiopsidaceae</taxon>
        <taxon>Streptomonospora</taxon>
    </lineage>
</organism>
<evidence type="ECO:0000256" key="3">
    <source>
        <dbReference type="ARBA" id="ARBA00023002"/>
    </source>
</evidence>
<dbReference type="Gene3D" id="3.40.50.720">
    <property type="entry name" value="NAD(P)-binding Rossmann-like Domain"/>
    <property type="match status" value="1"/>
</dbReference>
<name>A0A4P6Q7G1_9ACTN</name>
<evidence type="ECO:0000256" key="4">
    <source>
        <dbReference type="RuleBase" id="RU000363"/>
    </source>
</evidence>
<evidence type="ECO:0000313" key="7">
    <source>
        <dbReference type="Proteomes" id="UP000292235"/>
    </source>
</evidence>
<proteinExistence type="inferred from homology"/>
<dbReference type="InterPro" id="IPR036291">
    <property type="entry name" value="NAD(P)-bd_dom_sf"/>
</dbReference>
<dbReference type="InterPro" id="IPR002347">
    <property type="entry name" value="SDR_fam"/>
</dbReference>
<dbReference type="InterPro" id="IPR020904">
    <property type="entry name" value="Sc_DH/Rdtase_CS"/>
</dbReference>
<dbReference type="EC" id="1.1.1.163" evidence="6"/>
<dbReference type="PRINTS" id="PR00081">
    <property type="entry name" value="GDHRDH"/>
</dbReference>
<accession>A0A4P6Q7G1</accession>
<keyword evidence="7" id="KW-1185">Reference proteome</keyword>
<protein>
    <submittedName>
        <fullName evidence="6">Cyclopentanol dehydrogenase</fullName>
        <ecNumber evidence="6">1.1.1.163</ecNumber>
    </submittedName>
</protein>
<dbReference type="RefSeq" id="WP_131101642.1">
    <property type="nucleotide sequence ID" value="NZ_CP036455.1"/>
</dbReference>
<dbReference type="AlphaFoldDB" id="A0A4P6Q7G1"/>
<reference evidence="6 7" key="1">
    <citation type="submission" date="2019-02" db="EMBL/GenBank/DDBJ databases">
        <authorList>
            <person name="Khodamoradi S."/>
            <person name="Hahnke R.L."/>
            <person name="Kaempfer P."/>
            <person name="Schumann P."/>
            <person name="Rohde M."/>
            <person name="Steinert M."/>
            <person name="Luzhetskyy A."/>
            <person name="Wink J."/>
            <person name="Ruckert C."/>
        </authorList>
    </citation>
    <scope>NUCLEOTIDE SEQUENCE [LARGE SCALE GENOMIC DNA]</scope>
    <source>
        <strain evidence="6 7">M2</strain>
    </source>
</reference>
<evidence type="ECO:0000313" key="6">
    <source>
        <dbReference type="EMBL" id="QBI56643.1"/>
    </source>
</evidence>
<keyword evidence="2" id="KW-0521">NADP</keyword>
<dbReference type="PRINTS" id="PR00080">
    <property type="entry name" value="SDRFAMILY"/>
</dbReference>
<dbReference type="PROSITE" id="PS00061">
    <property type="entry name" value="ADH_SHORT"/>
    <property type="match status" value="1"/>
</dbReference>
<evidence type="ECO:0000256" key="1">
    <source>
        <dbReference type="ARBA" id="ARBA00006484"/>
    </source>
</evidence>
<dbReference type="PANTHER" id="PTHR43490">
    <property type="entry name" value="(+)-NEOMENTHOL DEHYDROGENASE"/>
    <property type="match status" value="1"/>
</dbReference>
<dbReference type="EMBL" id="CP036455">
    <property type="protein sequence ID" value="QBI56643.1"/>
    <property type="molecule type" value="Genomic_DNA"/>
</dbReference>
<feature type="region of interest" description="Disordered" evidence="5">
    <location>
        <begin position="230"/>
        <end position="252"/>
    </location>
</feature>
<sequence length="252" mass="25462">MDKGGGAAEVALVTDGDTGVGREIVRSLAAAGLTVYLGTDDVERGRAAAAAMRGDVRVVALDVTDDAEVAAAARRIEDESGRLDVLVNNAGVVVEWGVPTDEISAALLLASYEVNVVGVVEVTSACVPLLRRSRAGRVVNLSSLLGSMTFLADADNPIAQRGLQAYTSSKAAVNAITLVYADALRADGILVDAVSPGRLATGPTAAAQFTRSRTTLAEAAQGPVERALLADAGVGGGDPAPGTGEDPAPASR</sequence>
<dbReference type="Pfam" id="PF00106">
    <property type="entry name" value="adh_short"/>
    <property type="match status" value="1"/>
</dbReference>
<dbReference type="Proteomes" id="UP000292235">
    <property type="component" value="Chromosome"/>
</dbReference>
<dbReference type="GO" id="GO:0055041">
    <property type="term" value="F:cyclopentanol dehydrogenase activity"/>
    <property type="evidence" value="ECO:0007669"/>
    <property type="project" value="UniProtKB-EC"/>
</dbReference>
<feature type="compositionally biased region" description="Low complexity" evidence="5">
    <location>
        <begin position="240"/>
        <end position="252"/>
    </location>
</feature>